<dbReference type="KEGG" id="cpre:Csp1_11920"/>
<keyword evidence="4" id="KW-1185">Reference proteome</keyword>
<evidence type="ECO:0000313" key="3">
    <source>
        <dbReference type="EMBL" id="AWT25992.1"/>
    </source>
</evidence>
<accession>A0A2Z3YND1</accession>
<proteinExistence type="predicted"/>
<dbReference type="GO" id="GO:0016042">
    <property type="term" value="P:lipid catabolic process"/>
    <property type="evidence" value="ECO:0007669"/>
    <property type="project" value="InterPro"/>
</dbReference>
<dbReference type="STRING" id="1737425.GCA_900049755_00105"/>
<dbReference type="GO" id="GO:0004806">
    <property type="term" value="F:triacylglycerol lipase activity"/>
    <property type="evidence" value="ECO:0007669"/>
    <property type="project" value="InterPro"/>
</dbReference>
<dbReference type="PIRSF" id="PIRSF029171">
    <property type="entry name" value="Esterase_LipA"/>
    <property type="match status" value="1"/>
</dbReference>
<gene>
    <name evidence="3" type="ORF">Csp1_11920</name>
</gene>
<dbReference type="SUPFAM" id="SSF53474">
    <property type="entry name" value="alpha/beta-Hydrolases"/>
    <property type="match status" value="1"/>
</dbReference>
<dbReference type="InterPro" id="IPR005152">
    <property type="entry name" value="Lipase_secreted"/>
</dbReference>
<dbReference type="RefSeq" id="WP_110481321.1">
    <property type="nucleotide sequence ID" value="NZ_CP024988.1"/>
</dbReference>
<organism evidence="3 4">
    <name type="scientific">Corynebacterium provencense</name>
    <dbReference type="NCBI Taxonomy" id="1737425"/>
    <lineage>
        <taxon>Bacteria</taxon>
        <taxon>Bacillati</taxon>
        <taxon>Actinomycetota</taxon>
        <taxon>Actinomycetes</taxon>
        <taxon>Mycobacteriales</taxon>
        <taxon>Corynebacteriaceae</taxon>
        <taxon>Corynebacterium</taxon>
    </lineage>
</organism>
<dbReference type="OrthoDB" id="9798122at2"/>
<sequence>MVYSTRHTTAVRTCGAAVLLSALTLTTTVTPATADPATPATSGQVPGVPPALVAADPTLAEPADDPFYTPTATVPDAPGTLIRSQFAPHLLDALDIAGAPGRADKLLYTSTAQDGSTVAASGFVIEPAGQWAGNGPTPTIVFAPGTRGTGDECAPSRAPGLLAGVDREKGSVNINYEYPVFLAAAAAGIRVIVTDYIGLGTPGQHTYVNHTEEGHAVLDAARAGLSLAGAPENSPVALYGYSQGGGAAAAAAELAASYAPELNIRGTFAGAPPAGLLSVADTVDGTTMGSVLGFAFNGALVRYPQLQSTVDRYFNDEGRKFLDSTRDTCTVAGGSGDDTDATGSTAGSSGGSGGAPTATTGFDSRKFTVDGRSFSDLIRDDSSLSSVLGNEHYTLGNRTPDAPVFILNGRNDDTIPWSQSRQLAADYCAAGGTVKFVTDETPPILPGTGLGHMVPQLAKSGEAVSWIIDRFNGVEAPDNCGSF</sequence>
<reference evidence="4" key="1">
    <citation type="submission" date="2017-11" db="EMBL/GenBank/DDBJ databases">
        <title>Otitis media/interna in a cat caused by the recently described species Corynebacterium provencense.</title>
        <authorList>
            <person name="Kittl S."/>
            <person name="Brodard I."/>
            <person name="Rychener L."/>
            <person name="Jores J."/>
            <person name="Roosje P."/>
            <person name="Gobeli Brawand S."/>
        </authorList>
    </citation>
    <scope>NUCLEOTIDE SEQUENCE [LARGE SCALE GENOMIC DNA]</scope>
    <source>
        <strain evidence="4">17KM38</strain>
    </source>
</reference>
<protein>
    <submittedName>
        <fullName evidence="3">Putative inactive lipase</fullName>
    </submittedName>
</protein>
<dbReference type="AlphaFoldDB" id="A0A2Z3YND1"/>
<dbReference type="Gene3D" id="1.10.260.130">
    <property type="match status" value="1"/>
</dbReference>
<dbReference type="PANTHER" id="PTHR34853">
    <property type="match status" value="1"/>
</dbReference>
<dbReference type="InterPro" id="IPR029058">
    <property type="entry name" value="AB_hydrolase_fold"/>
</dbReference>
<dbReference type="EMBL" id="CP024988">
    <property type="protein sequence ID" value="AWT25992.1"/>
    <property type="molecule type" value="Genomic_DNA"/>
</dbReference>
<keyword evidence="2" id="KW-0732">Signal</keyword>
<evidence type="ECO:0000256" key="1">
    <source>
        <dbReference type="SAM" id="MobiDB-lite"/>
    </source>
</evidence>
<dbReference type="PANTHER" id="PTHR34853:SF1">
    <property type="entry name" value="LIPASE 5"/>
    <property type="match status" value="1"/>
</dbReference>
<feature type="region of interest" description="Disordered" evidence="1">
    <location>
        <begin position="331"/>
        <end position="362"/>
    </location>
</feature>
<dbReference type="Proteomes" id="UP000247696">
    <property type="component" value="Chromosome"/>
</dbReference>
<feature type="chain" id="PRO_5016381458" evidence="2">
    <location>
        <begin position="35"/>
        <end position="483"/>
    </location>
</feature>
<dbReference type="Gene3D" id="3.40.50.1820">
    <property type="entry name" value="alpha/beta hydrolase"/>
    <property type="match status" value="1"/>
</dbReference>
<feature type="signal peptide" evidence="2">
    <location>
        <begin position="1"/>
        <end position="34"/>
    </location>
</feature>
<evidence type="ECO:0000313" key="4">
    <source>
        <dbReference type="Proteomes" id="UP000247696"/>
    </source>
</evidence>
<dbReference type="Pfam" id="PF03583">
    <property type="entry name" value="LIP"/>
    <property type="match status" value="2"/>
</dbReference>
<name>A0A2Z3YND1_9CORY</name>
<evidence type="ECO:0000256" key="2">
    <source>
        <dbReference type="SAM" id="SignalP"/>
    </source>
</evidence>